<protein>
    <submittedName>
        <fullName evidence="2">Uncharacterized protein</fullName>
    </submittedName>
</protein>
<feature type="compositionally biased region" description="Basic and acidic residues" evidence="1">
    <location>
        <begin position="45"/>
        <end position="74"/>
    </location>
</feature>
<name>A0A835CG99_9FABA</name>
<feature type="region of interest" description="Disordered" evidence="1">
    <location>
        <begin position="44"/>
        <end position="74"/>
    </location>
</feature>
<gene>
    <name evidence="2" type="ORF">G2W53_004034</name>
</gene>
<accession>A0A835CG99</accession>
<dbReference type="Proteomes" id="UP000634136">
    <property type="component" value="Unassembled WGS sequence"/>
</dbReference>
<evidence type="ECO:0000313" key="3">
    <source>
        <dbReference type="Proteomes" id="UP000634136"/>
    </source>
</evidence>
<proteinExistence type="predicted"/>
<organism evidence="2 3">
    <name type="scientific">Senna tora</name>
    <dbReference type="NCBI Taxonomy" id="362788"/>
    <lineage>
        <taxon>Eukaryota</taxon>
        <taxon>Viridiplantae</taxon>
        <taxon>Streptophyta</taxon>
        <taxon>Embryophyta</taxon>
        <taxon>Tracheophyta</taxon>
        <taxon>Spermatophyta</taxon>
        <taxon>Magnoliopsida</taxon>
        <taxon>eudicotyledons</taxon>
        <taxon>Gunneridae</taxon>
        <taxon>Pentapetalae</taxon>
        <taxon>rosids</taxon>
        <taxon>fabids</taxon>
        <taxon>Fabales</taxon>
        <taxon>Fabaceae</taxon>
        <taxon>Caesalpinioideae</taxon>
        <taxon>Cassia clade</taxon>
        <taxon>Senna</taxon>
    </lineage>
</organism>
<dbReference type="AlphaFoldDB" id="A0A835CG99"/>
<reference evidence="2" key="1">
    <citation type="submission" date="2020-09" db="EMBL/GenBank/DDBJ databases">
        <title>Genome-Enabled Discovery of Anthraquinone Biosynthesis in Senna tora.</title>
        <authorList>
            <person name="Kang S.-H."/>
            <person name="Pandey R.P."/>
            <person name="Lee C.-M."/>
            <person name="Sim J.-S."/>
            <person name="Jeong J.-T."/>
            <person name="Choi B.-S."/>
            <person name="Jung M."/>
            <person name="Ginzburg D."/>
            <person name="Zhao K."/>
            <person name="Won S.Y."/>
            <person name="Oh T.-J."/>
            <person name="Yu Y."/>
            <person name="Kim N.-H."/>
            <person name="Lee O.R."/>
            <person name="Lee T.-H."/>
            <person name="Bashyal P."/>
            <person name="Kim T.-S."/>
            <person name="Lee W.-H."/>
            <person name="Kawkins C."/>
            <person name="Kim C.-K."/>
            <person name="Kim J.S."/>
            <person name="Ahn B.O."/>
            <person name="Rhee S.Y."/>
            <person name="Sohng J.K."/>
        </authorList>
    </citation>
    <scope>NUCLEOTIDE SEQUENCE</scope>
    <source>
        <tissue evidence="2">Leaf</tissue>
    </source>
</reference>
<comment type="caution">
    <text evidence="2">The sequence shown here is derived from an EMBL/GenBank/DDBJ whole genome shotgun (WGS) entry which is preliminary data.</text>
</comment>
<evidence type="ECO:0000313" key="2">
    <source>
        <dbReference type="EMBL" id="KAF7841736.1"/>
    </source>
</evidence>
<evidence type="ECO:0000256" key="1">
    <source>
        <dbReference type="SAM" id="MobiDB-lite"/>
    </source>
</evidence>
<keyword evidence="3" id="KW-1185">Reference proteome</keyword>
<sequence length="74" mass="8700">MEISTTKNVTKIEILDLIIYRSMKKRKAQSRVEFTDWVRFSLGGHSERDHRSGETKREEIGRMCRSERERGSVG</sequence>
<dbReference type="EMBL" id="JAAIUW010000002">
    <property type="protein sequence ID" value="KAF7841736.1"/>
    <property type="molecule type" value="Genomic_DNA"/>
</dbReference>